<keyword evidence="7 10" id="KW-0464">Manganese</keyword>
<keyword evidence="6 10" id="KW-0460">Magnesium</keyword>
<dbReference type="EMBL" id="DXDC01000075">
    <property type="protein sequence ID" value="HIY65136.1"/>
    <property type="molecule type" value="Genomic_DNA"/>
</dbReference>
<dbReference type="GO" id="GO:0008299">
    <property type="term" value="P:isoprenoid biosynthetic process"/>
    <property type="evidence" value="ECO:0007669"/>
    <property type="project" value="UniProtKB-UniRule"/>
</dbReference>
<comment type="pathway">
    <text evidence="1 10">Isoprenoid biosynthesis; dimethylallyl diphosphate biosynthesis; dimethylallyl diphosphate from isopentenyl diphosphate: step 1/1.</text>
</comment>
<evidence type="ECO:0000256" key="3">
    <source>
        <dbReference type="ARBA" id="ARBA00012057"/>
    </source>
</evidence>
<evidence type="ECO:0000256" key="5">
    <source>
        <dbReference type="ARBA" id="ARBA00022723"/>
    </source>
</evidence>
<feature type="binding site" evidence="10">
    <location>
        <position position="73"/>
    </location>
    <ligand>
        <name>Mn(2+)</name>
        <dbReference type="ChEBI" id="CHEBI:29035"/>
    </ligand>
</feature>
<protein>
    <recommendedName>
        <fullName evidence="3 10">Isopentenyl-diphosphate Delta-isomerase</fullName>
        <shortName evidence="10">IPP isomerase</shortName>
        <ecNumber evidence="3 10">5.3.3.2</ecNumber>
    </recommendedName>
    <alternativeName>
        <fullName evidence="10">IPP:DMAPP isomerase</fullName>
    </alternativeName>
    <alternativeName>
        <fullName evidence="10">Isopentenyl pyrophosphate isomerase</fullName>
    </alternativeName>
</protein>
<gene>
    <name evidence="10 13" type="primary">idi</name>
    <name evidence="13" type="ORF">H9830_02535</name>
</gene>
<dbReference type="Gene3D" id="3.90.79.10">
    <property type="entry name" value="Nucleoside Triphosphate Pyrophosphohydrolase"/>
    <property type="match status" value="1"/>
</dbReference>
<dbReference type="PROSITE" id="PS51462">
    <property type="entry name" value="NUDIX"/>
    <property type="match status" value="1"/>
</dbReference>
<dbReference type="Pfam" id="PF00293">
    <property type="entry name" value="NUDIX"/>
    <property type="match status" value="1"/>
</dbReference>
<name>A0A9D1YTD9_9MICO</name>
<dbReference type="AlphaFoldDB" id="A0A9D1YTD9"/>
<keyword evidence="9 10" id="KW-0413">Isomerase</keyword>
<dbReference type="InterPro" id="IPR000086">
    <property type="entry name" value="NUDIX_hydrolase_dom"/>
</dbReference>
<evidence type="ECO:0000256" key="2">
    <source>
        <dbReference type="ARBA" id="ARBA00007579"/>
    </source>
</evidence>
<evidence type="ECO:0000259" key="12">
    <source>
        <dbReference type="PROSITE" id="PS51462"/>
    </source>
</evidence>
<dbReference type="SUPFAM" id="SSF55811">
    <property type="entry name" value="Nudix"/>
    <property type="match status" value="1"/>
</dbReference>
<sequence>MNDASGRELVVLLDDNGRTVGTAEKEIVHSESTPLHLAFSCHITDGEGRMIVTRRALSKRTWPGVWSNACCGHPTLGEAIDDAVHRRVGEELGASIKSLELILPNFAYRAVDHSGIIENERCPVFSAKLVGPLNPDPEEVIDWRWVEAKDLLAGVRSTPWAFSPWMVMQLERMPLQGTQP</sequence>
<reference evidence="13" key="2">
    <citation type="submission" date="2021-04" db="EMBL/GenBank/DDBJ databases">
        <authorList>
            <person name="Gilroy R."/>
        </authorList>
    </citation>
    <scope>NUCLEOTIDE SEQUENCE</scope>
    <source>
        <strain evidence="13">ChiGjej1B1-98</strain>
    </source>
</reference>
<dbReference type="InterPro" id="IPR015797">
    <property type="entry name" value="NUDIX_hydrolase-like_dom_sf"/>
</dbReference>
<comment type="similarity">
    <text evidence="2 10">Belongs to the IPP isomerase type 1 family.</text>
</comment>
<dbReference type="PANTHER" id="PTHR10885:SF0">
    <property type="entry name" value="ISOPENTENYL-DIPHOSPHATE DELTA-ISOMERASE"/>
    <property type="match status" value="1"/>
</dbReference>
<dbReference type="GO" id="GO:0050992">
    <property type="term" value="P:dimethylallyl diphosphate biosynthetic process"/>
    <property type="evidence" value="ECO:0007669"/>
    <property type="project" value="UniProtKB-UniRule"/>
</dbReference>
<feature type="binding site" evidence="10">
    <location>
        <position position="29"/>
    </location>
    <ligand>
        <name>Mn(2+)</name>
        <dbReference type="ChEBI" id="CHEBI:29035"/>
    </ligand>
</feature>
<dbReference type="GO" id="GO:0046872">
    <property type="term" value="F:metal ion binding"/>
    <property type="evidence" value="ECO:0007669"/>
    <property type="project" value="UniProtKB-KW"/>
</dbReference>
<dbReference type="InterPro" id="IPR056375">
    <property type="entry name" value="Idi_bact"/>
</dbReference>
<comment type="catalytic activity">
    <reaction evidence="10">
        <text>isopentenyl diphosphate = dimethylallyl diphosphate</text>
        <dbReference type="Rhea" id="RHEA:23284"/>
        <dbReference type="ChEBI" id="CHEBI:57623"/>
        <dbReference type="ChEBI" id="CHEBI:128769"/>
        <dbReference type="EC" id="5.3.3.2"/>
    </reaction>
</comment>
<evidence type="ECO:0000256" key="6">
    <source>
        <dbReference type="ARBA" id="ARBA00022842"/>
    </source>
</evidence>
<dbReference type="InterPro" id="IPR011876">
    <property type="entry name" value="IsopentenylPP_isomerase_typ1"/>
</dbReference>
<dbReference type="PIRSF" id="PIRSF018427">
    <property type="entry name" value="Isopntndiph_ism"/>
    <property type="match status" value="1"/>
</dbReference>
<comment type="cofactor">
    <cofactor evidence="10">
        <name>Mg(2+)</name>
        <dbReference type="ChEBI" id="CHEBI:18420"/>
    </cofactor>
    <text evidence="10">Binds 1 Mg(2+) ion per subunit. The magnesium ion binds only when substrate is bound.</text>
</comment>
<evidence type="ECO:0000256" key="1">
    <source>
        <dbReference type="ARBA" id="ARBA00004826"/>
    </source>
</evidence>
<feature type="binding site" evidence="10">
    <location>
        <position position="120"/>
    </location>
    <ligand>
        <name>Mn(2+)</name>
        <dbReference type="ChEBI" id="CHEBI:29035"/>
    </ligand>
</feature>
<comment type="cofactor">
    <cofactor evidence="10">
        <name>Mn(2+)</name>
        <dbReference type="ChEBI" id="CHEBI:29035"/>
    </cofactor>
    <text evidence="10">Binds 1 Mn(2+) ion per subunit.</text>
</comment>
<keyword evidence="4 10" id="KW-0963">Cytoplasm</keyword>
<proteinExistence type="inferred from homology"/>
<dbReference type="EC" id="5.3.3.2" evidence="3 10"/>
<dbReference type="GO" id="GO:0005737">
    <property type="term" value="C:cytoplasm"/>
    <property type="evidence" value="ECO:0007669"/>
    <property type="project" value="UniProtKB-SubCell"/>
</dbReference>
<evidence type="ECO:0000256" key="7">
    <source>
        <dbReference type="ARBA" id="ARBA00023211"/>
    </source>
</evidence>
<dbReference type="GO" id="GO:0004452">
    <property type="term" value="F:isopentenyl-diphosphate delta-isomerase activity"/>
    <property type="evidence" value="ECO:0007669"/>
    <property type="project" value="UniProtKB-UniRule"/>
</dbReference>
<feature type="active site" evidence="10 11">
    <location>
        <position position="120"/>
    </location>
</feature>
<dbReference type="CDD" id="cd02885">
    <property type="entry name" value="NUDIX_IPP_Isomerase"/>
    <property type="match status" value="1"/>
</dbReference>
<evidence type="ECO:0000256" key="4">
    <source>
        <dbReference type="ARBA" id="ARBA00022490"/>
    </source>
</evidence>
<reference evidence="13" key="1">
    <citation type="journal article" date="2021" name="PeerJ">
        <title>Extensive microbial diversity within the chicken gut microbiome revealed by metagenomics and culture.</title>
        <authorList>
            <person name="Gilroy R."/>
            <person name="Ravi A."/>
            <person name="Getino M."/>
            <person name="Pursley I."/>
            <person name="Horton D.L."/>
            <person name="Alikhan N.F."/>
            <person name="Baker D."/>
            <person name="Gharbi K."/>
            <person name="Hall N."/>
            <person name="Watson M."/>
            <person name="Adriaenssens E.M."/>
            <person name="Foster-Nyarko E."/>
            <person name="Jarju S."/>
            <person name="Secka A."/>
            <person name="Antonio M."/>
            <person name="Oren A."/>
            <person name="Chaudhuri R.R."/>
            <person name="La Ragione R."/>
            <person name="Hildebrand F."/>
            <person name="Pallen M.J."/>
        </authorList>
    </citation>
    <scope>NUCLEOTIDE SEQUENCE</scope>
    <source>
        <strain evidence="13">ChiGjej1B1-98</strain>
    </source>
</reference>
<feature type="domain" description="Nudix hydrolase" evidence="12">
    <location>
        <begin position="34"/>
        <end position="168"/>
    </location>
</feature>
<feature type="binding site" evidence="10">
    <location>
        <position position="118"/>
    </location>
    <ligand>
        <name>Mn(2+)</name>
        <dbReference type="ChEBI" id="CHEBI:29035"/>
    </ligand>
</feature>
<dbReference type="NCBIfam" id="TIGR02150">
    <property type="entry name" value="IPP_isom_1"/>
    <property type="match status" value="1"/>
</dbReference>
<dbReference type="PANTHER" id="PTHR10885">
    <property type="entry name" value="ISOPENTENYL-DIPHOSPHATE DELTA-ISOMERASE"/>
    <property type="match status" value="1"/>
</dbReference>
<evidence type="ECO:0000256" key="8">
    <source>
        <dbReference type="ARBA" id="ARBA00023229"/>
    </source>
</evidence>
<keyword evidence="8 10" id="KW-0414">Isoprene biosynthesis</keyword>
<comment type="subcellular location">
    <subcellularLocation>
        <location evidence="10">Cytoplasm</location>
    </subcellularLocation>
</comment>
<evidence type="ECO:0000313" key="14">
    <source>
        <dbReference type="Proteomes" id="UP000824005"/>
    </source>
</evidence>
<feature type="active site" evidence="10 11">
    <location>
        <position position="71"/>
    </location>
</feature>
<dbReference type="NCBIfam" id="NF002995">
    <property type="entry name" value="PRK03759.1"/>
    <property type="match status" value="1"/>
</dbReference>
<comment type="function">
    <text evidence="10">Catalyzes the 1,3-allylic rearrangement of the homoallylic substrate isopentenyl (IPP) to its highly electrophilic allylic isomer, dimethylallyl diphosphate (DMAPP).</text>
</comment>
<comment type="caution">
    <text evidence="13">The sequence shown here is derived from an EMBL/GenBank/DDBJ whole genome shotgun (WGS) entry which is preliminary data.</text>
</comment>
<organism evidence="13 14">
    <name type="scientific">Candidatus Agrococcus pullicola</name>
    <dbReference type="NCBI Taxonomy" id="2838429"/>
    <lineage>
        <taxon>Bacteria</taxon>
        <taxon>Bacillati</taxon>
        <taxon>Actinomycetota</taxon>
        <taxon>Actinomycetes</taxon>
        <taxon>Micrococcales</taxon>
        <taxon>Microbacteriaceae</taxon>
        <taxon>Agrococcus</taxon>
    </lineage>
</organism>
<dbReference type="FunFam" id="3.90.79.10:FF:000009">
    <property type="entry name" value="Isopentenyl-diphosphate Delta-isomerase"/>
    <property type="match status" value="1"/>
</dbReference>
<evidence type="ECO:0000256" key="9">
    <source>
        <dbReference type="ARBA" id="ARBA00023235"/>
    </source>
</evidence>
<accession>A0A9D1YTD9</accession>
<evidence type="ECO:0000256" key="11">
    <source>
        <dbReference type="PIRSR" id="PIRSR018427-1"/>
    </source>
</evidence>
<dbReference type="Proteomes" id="UP000824005">
    <property type="component" value="Unassembled WGS sequence"/>
</dbReference>
<evidence type="ECO:0000313" key="13">
    <source>
        <dbReference type="EMBL" id="HIY65136.1"/>
    </source>
</evidence>
<keyword evidence="5 10" id="KW-0479">Metal-binding</keyword>
<evidence type="ECO:0000256" key="10">
    <source>
        <dbReference type="HAMAP-Rule" id="MF_00202"/>
    </source>
</evidence>
<feature type="binding site" evidence="10">
    <location>
        <position position="91"/>
    </location>
    <ligand>
        <name>Mg(2+)</name>
        <dbReference type="ChEBI" id="CHEBI:18420"/>
    </ligand>
</feature>
<feature type="binding site" evidence="10">
    <location>
        <position position="36"/>
    </location>
    <ligand>
        <name>Mn(2+)</name>
        <dbReference type="ChEBI" id="CHEBI:29035"/>
    </ligand>
</feature>
<dbReference type="HAMAP" id="MF_00202">
    <property type="entry name" value="Idi"/>
    <property type="match status" value="1"/>
</dbReference>